<accession>A0A813GWD6</accession>
<keyword evidence="2" id="KW-1185">Reference proteome</keyword>
<gene>
    <name evidence="1" type="ORF">PGLA1383_LOCUS45616</name>
</gene>
<comment type="caution">
    <text evidence="1">The sequence shown here is derived from an EMBL/GenBank/DDBJ whole genome shotgun (WGS) entry which is preliminary data.</text>
</comment>
<proteinExistence type="predicted"/>
<dbReference type="AlphaFoldDB" id="A0A813GWD6"/>
<sequence>MGLCVSCEGRGLDAARPGTESLDLAVIVIRHFSDIDGDASNYIPGPFCYQMPSGSPVETPWGRLNNQGIGASVNYGQALPGFVQSLSLSPIGRVITQDPHSRDETQNPFASLYPLIFDLKLTDVELLPNGEALLEKDIGSLLRADGQHSTIISCTKQVLWGDQTFDEKLFLGKLRRGILPSLNKRPRKAPDAWAEGIYVFTNYSSVDKKFDLKIYPTFTRTAPPPPGPSKGAC</sequence>
<dbReference type="EMBL" id="CAJNNV010029578">
    <property type="protein sequence ID" value="CAE8629042.1"/>
    <property type="molecule type" value="Genomic_DNA"/>
</dbReference>
<evidence type="ECO:0000313" key="2">
    <source>
        <dbReference type="Proteomes" id="UP000654075"/>
    </source>
</evidence>
<dbReference type="Proteomes" id="UP000654075">
    <property type="component" value="Unassembled WGS sequence"/>
</dbReference>
<name>A0A813GWD6_POLGL</name>
<evidence type="ECO:0000313" key="1">
    <source>
        <dbReference type="EMBL" id="CAE8629042.1"/>
    </source>
</evidence>
<organism evidence="1 2">
    <name type="scientific">Polarella glacialis</name>
    <name type="common">Dinoflagellate</name>
    <dbReference type="NCBI Taxonomy" id="89957"/>
    <lineage>
        <taxon>Eukaryota</taxon>
        <taxon>Sar</taxon>
        <taxon>Alveolata</taxon>
        <taxon>Dinophyceae</taxon>
        <taxon>Suessiales</taxon>
        <taxon>Suessiaceae</taxon>
        <taxon>Polarella</taxon>
    </lineage>
</organism>
<protein>
    <submittedName>
        <fullName evidence="1">Uncharacterized protein</fullName>
    </submittedName>
</protein>
<reference evidence="1" key="1">
    <citation type="submission" date="2021-02" db="EMBL/GenBank/DDBJ databases">
        <authorList>
            <person name="Dougan E. K."/>
            <person name="Rhodes N."/>
            <person name="Thang M."/>
            <person name="Chan C."/>
        </authorList>
    </citation>
    <scope>NUCLEOTIDE SEQUENCE</scope>
</reference>